<dbReference type="InterPro" id="IPR036844">
    <property type="entry name" value="Hint_dom_sf"/>
</dbReference>
<evidence type="ECO:0000256" key="3">
    <source>
        <dbReference type="SAM" id="SignalP"/>
    </source>
</evidence>
<dbReference type="RefSeq" id="WP_397017872.1">
    <property type="nucleotide sequence ID" value="NZ_JBITMB010000001.1"/>
</dbReference>
<name>A0ABW7ZUW1_9ACTN</name>
<evidence type="ECO:0000256" key="1">
    <source>
        <dbReference type="ARBA" id="ARBA00022737"/>
    </source>
</evidence>
<dbReference type="Pfam" id="PF22596">
    <property type="entry name" value="Scabin-like"/>
    <property type="match status" value="1"/>
</dbReference>
<dbReference type="SUPFAM" id="SSF51294">
    <property type="entry name" value="Hedgehog/intein (Hint) domain"/>
    <property type="match status" value="1"/>
</dbReference>
<feature type="region of interest" description="Disordered" evidence="2">
    <location>
        <begin position="2107"/>
        <end position="2259"/>
    </location>
</feature>
<feature type="compositionally biased region" description="Gly residues" evidence="2">
    <location>
        <begin position="2124"/>
        <end position="2142"/>
    </location>
</feature>
<dbReference type="InterPro" id="IPR054695">
    <property type="entry name" value="Pierisin-like_dom"/>
</dbReference>
<evidence type="ECO:0000313" key="6">
    <source>
        <dbReference type="Proteomes" id="UP001612928"/>
    </source>
</evidence>
<dbReference type="Proteomes" id="UP001612928">
    <property type="component" value="Unassembled WGS sequence"/>
</dbReference>
<dbReference type="Gene3D" id="2.60.40.10">
    <property type="entry name" value="Immunoglobulins"/>
    <property type="match status" value="1"/>
</dbReference>
<dbReference type="Gene3D" id="2.60.120.200">
    <property type="match status" value="1"/>
</dbReference>
<dbReference type="InterPro" id="IPR006141">
    <property type="entry name" value="Intein_N"/>
</dbReference>
<gene>
    <name evidence="5" type="ORF">ACIBP5_00020</name>
</gene>
<feature type="compositionally biased region" description="Low complexity" evidence="2">
    <location>
        <begin position="2237"/>
        <end position="2251"/>
    </location>
</feature>
<feature type="compositionally biased region" description="Low complexity" evidence="2">
    <location>
        <begin position="2143"/>
        <end position="2157"/>
    </location>
</feature>
<sequence length="2663" mass="286957">MLTLVALLPGLLALEPQALALAAVAEVSTSQGAVDTPKQMWGTAARLPSLVSTDTTRSTKGVGTPKGEVKPPKNALPQEERSSVVRDRRKAPAVAPSPGPSPSPSTTLATAEAEPPCGSYPPWQWGTYVAAGASVSYQRQVWRTPYEVPAQYNKVPPSVISGWVLVGDCPKPPPPTLTSMSPENGTQLMTVQPTLRAAATTWPGGTVGFRFELCRTPSMSGCVTRDEGVGLSSEWTVPEGTLAWGRQYWWRVRVSDASTIGGQWAYSPVYTFTIGVRQPTITSQLSIRGVNGQEFNQQSGNYTTTFTDAQVATVGPPLSVVRSFNSMDPRRDGAFGAGWATRWDMRIVPENVRGREAVLVTYPDGRQVRFAKKSDGSFQPPPGMHATFAKTADNGWRLMDKASTSYLFDADGRLLKVSDNRGRSQELTYGADGKLAKVSAPGGRSLTFSWTGSHVTTVSTDAVDGKALSWTYTYNGDVLEKVCNPVEGCTSYEHAPGSLYRSTVLDSDPMGYWRLGESTGSTSKDLGWLGEDAHYNTNYTLGKPGALVGTTDTAVDITASNAANINLPADIFTRVGTWATVETWFKTAGTGTVVRMDGSFAGDPYPMLQVTTAGKLSASFTETSTPIVSGATVKDGQWHHAVLTASGEVQTLYVDGQVAGTLTAPLDLDRLEYLDIGGGGLSGSIDEVAVYDRPLSAAEVARHYAARATAPHQLTKITLPSGRVWATNTYDSSTERIKTHTDEDGGTWQLGAPIFDHAVGTATIEVTDPNSKKTTAVHDIWRGYRLMSQTDQLGKKTTYDYDTGGYLSEVVDPNNNVVTQWNDDRGNTLSVRTCRTSSSCQTTYTAYYLNKDDQFDPRNDSMLVYRDARSSSNTDNTYATRWEYNQYGEQIKEITPATPDFPNGRSTGVTYTDGTEAAIGGGTTPAGLPASKTDARGNAWTYRYTASGDLAEQTDPEGLVTKLDYDALGRLITSTQVSDAYPDGVKTTFTYNGLSQPLTQTEPGVKNEITNVTHTKRTTFAYDGDGNKLSEKISDLTGGDAERATVYTYDPLGRVETVTDPEGGVVRQAWNTLGQLVRVTDPRGTVIENGYTDRGQLHTRTLKSWTGSPVDPQPAKDVILESYSYDAAGRLAAHVDPMGRKITYTYFNDNLLSQQIADDVKLNGSTTARDVVLEANTYDAAGNLTQQVVGGGTARADYVYDAAGRLTSETFDPSKLGRKTTYEYDANNNIVSTRLTAPDTTRVETTEYAYNKENVLVRETVKNDGQDLTTTWKVDDRGLLTEAVDGRGNAANADPAPFTTNLRYDLASRLVEITSPPVQVDKAGTSKQERTTSHLGYDNGGRQSHAVDGEKRVTTLAYDRAGRLASVTGMPYTPPGGTAVTPKTVYDYDLAGQLTAITNPRGQTTKIEYDALGNPVRITDPPAAAGQPAGQWVSHYDLAGEELASVDPTGARREATFDDLGRQITSTVIERKPTNAVHTTKLEYNDAGVLTKVILPGNKATGYTVNAAGEVTAETDPLGDTNTFTYDLAGRPLKATNPLGNAMVAGYDMAGRLTGLKNLDATGAAVKTVGYNYDGADNLTQITSGEGHIVRRKFDASNRPTELIEPVSDGETLTTSFGYDAAGARTRLTDGRGNATWTTYNSMGLIESLTEPATTAHPDLTDRTWTHIYDVAGNETALLQPGGVRLDRQFDQLNRLTKVTGSGAGIVADDKTYGYDLAGRLTTASDQTLEYNDRNLLTKVTGPNGPTSSFAYDELGNPTQRIDATGTTTYTWDNDNRLKTVTDPVSGRVNTYDYDKADRLTTVASTNPVNTQVYTYDALNRPATHTLKNSTGGQLAKITYGWDKDDNLTSKTTEGTAGAGTNTYTYDHIGRLTSWTGPDNTTTAYKWDASGNRIKAGDKTFTYDERNRLTTGDGTDYAYTPRGTLASKTKNGTTTHLTFDAFDRLLNDGNAVYTYDAFDRVATRKGQSEEQRFLYAGLDNDIIAITNSTGAIQSKYGRDPFGDLLSLQEGTGPAVGALTDIHDDLIGTFSGTALASSTAYNPYGEVSAQTGTKPTLGYQSEYTDPDTGNVNMHARWYQPGTGTFTSRDTWTLSPYPSIQANRYTYVGGSPLTNTDPTGHDKDYGGAGGGGGSARGGNGGGVGVVHPPQQQVHVPGQRKPLDNTIGKRPTSRPTSSAPKPSSKPTRPPSKKGSQGSYSGVRPVTGNSHDARENLQGEKNQCRVHNCAGPKPKKRKPSKPQSQPQGQPQGQPQVCTKPGGCGAKPPIRKTCTVGCTTTRNTGNPVKPRPKKIPPVPIVNGPLHSIPPAPTPAEPEPIFIDEASITRLDEHGGDPDFFNTIINCGFYRYSTGTCVDGVAAVDPELADPEIIDPVYDETPPPPPIFDCTPPNSFIPGTRVLMADGTSKPIEHVRIGDLVVATDPTKGRTEARPVTALIASQGVKELVKISVDTDESPGSASAAITATSNHPFWIPDLRLWVRAGQLQRGMWLQTSAGAYVQVTAIQKWTAAQRVHNLTVEELHTYHVLADNLAILVHNVGPNNPGPGPDIIWRNDSRPPEVIAREGFQPWGTSDDLEAYTRKEKAGSIYVGFFKSEKKAKVWHLDEPRWVYAVRNPGGGIDVNRALGWRYRVFGFGASEKEIAIPGGVGADHIISARPVHWGEYTDC</sequence>
<feature type="region of interest" description="Disordered" evidence="2">
    <location>
        <begin position="1320"/>
        <end position="1350"/>
    </location>
</feature>
<dbReference type="InterPro" id="IPR056823">
    <property type="entry name" value="TEN-like_YD-shell"/>
</dbReference>
<keyword evidence="3" id="KW-0732">Signal</keyword>
<dbReference type="NCBIfam" id="TIGR01643">
    <property type="entry name" value="YD_repeat_2x"/>
    <property type="match status" value="8"/>
</dbReference>
<dbReference type="CDD" id="cd00081">
    <property type="entry name" value="Hint"/>
    <property type="match status" value="1"/>
</dbReference>
<evidence type="ECO:0000256" key="2">
    <source>
        <dbReference type="SAM" id="MobiDB-lite"/>
    </source>
</evidence>
<dbReference type="Gene3D" id="3.90.210.10">
    <property type="entry name" value="Heat-Labile Enterotoxin, subunit A"/>
    <property type="match status" value="1"/>
</dbReference>
<feature type="region of interest" description="Disordered" evidence="2">
    <location>
        <begin position="45"/>
        <end position="115"/>
    </location>
</feature>
<comment type="caution">
    <text evidence="5">The sequence shown here is derived from an EMBL/GenBank/DDBJ whole genome shotgun (WGS) entry which is preliminary data.</text>
</comment>
<evidence type="ECO:0000259" key="4">
    <source>
        <dbReference type="PROSITE" id="PS50025"/>
    </source>
</evidence>
<feature type="compositionally biased region" description="Low complexity" evidence="2">
    <location>
        <begin position="2166"/>
        <end position="2183"/>
    </location>
</feature>
<dbReference type="InterPro" id="IPR045351">
    <property type="entry name" value="DUF6531"/>
</dbReference>
<dbReference type="InterPro" id="IPR031325">
    <property type="entry name" value="RHS_repeat"/>
</dbReference>
<dbReference type="PANTHER" id="PTHR32305:SF15">
    <property type="entry name" value="PROTEIN RHSA-RELATED"/>
    <property type="match status" value="1"/>
</dbReference>
<dbReference type="Pfam" id="PF13385">
    <property type="entry name" value="Laminin_G_3"/>
    <property type="match status" value="1"/>
</dbReference>
<dbReference type="PROSITE" id="PS50817">
    <property type="entry name" value="INTEIN_N_TER"/>
    <property type="match status" value="1"/>
</dbReference>
<dbReference type="NCBIfam" id="TIGR03696">
    <property type="entry name" value="Rhs_assc_core"/>
    <property type="match status" value="1"/>
</dbReference>
<feature type="domain" description="Laminin G" evidence="4">
    <location>
        <begin position="554"/>
        <end position="715"/>
    </location>
</feature>
<proteinExistence type="predicted"/>
<dbReference type="SMART" id="SM00306">
    <property type="entry name" value="HintN"/>
    <property type="match status" value="1"/>
</dbReference>
<dbReference type="Pfam" id="PF07591">
    <property type="entry name" value="PT-HINT"/>
    <property type="match status" value="1"/>
</dbReference>
<feature type="compositionally biased region" description="Low complexity" evidence="2">
    <location>
        <begin position="104"/>
        <end position="115"/>
    </location>
</feature>
<dbReference type="InterPro" id="IPR013320">
    <property type="entry name" value="ConA-like_dom_sf"/>
</dbReference>
<reference evidence="5 6" key="1">
    <citation type="submission" date="2024-10" db="EMBL/GenBank/DDBJ databases">
        <title>The Natural Products Discovery Center: Release of the First 8490 Sequenced Strains for Exploring Actinobacteria Biosynthetic Diversity.</title>
        <authorList>
            <person name="Kalkreuter E."/>
            <person name="Kautsar S.A."/>
            <person name="Yang D."/>
            <person name="Bader C.D."/>
            <person name="Teijaro C.N."/>
            <person name="Fluegel L."/>
            <person name="Davis C.M."/>
            <person name="Simpson J.R."/>
            <person name="Lauterbach L."/>
            <person name="Steele A.D."/>
            <person name="Gui C."/>
            <person name="Meng S."/>
            <person name="Li G."/>
            <person name="Viehrig K."/>
            <person name="Ye F."/>
            <person name="Su P."/>
            <person name="Kiefer A.F."/>
            <person name="Nichols A."/>
            <person name="Cepeda A.J."/>
            <person name="Yan W."/>
            <person name="Fan B."/>
            <person name="Jiang Y."/>
            <person name="Adhikari A."/>
            <person name="Zheng C.-J."/>
            <person name="Schuster L."/>
            <person name="Cowan T.M."/>
            <person name="Smanski M.J."/>
            <person name="Chevrette M.G."/>
            <person name="De Carvalho L.P.S."/>
            <person name="Shen B."/>
        </authorList>
    </citation>
    <scope>NUCLEOTIDE SEQUENCE [LARGE SCALE GENOMIC DNA]</scope>
    <source>
        <strain evidence="5 6">NPDC049503</strain>
    </source>
</reference>
<dbReference type="Pfam" id="PF20148">
    <property type="entry name" value="DUF6531"/>
    <property type="match status" value="1"/>
</dbReference>
<dbReference type="PANTHER" id="PTHR32305">
    <property type="match status" value="1"/>
</dbReference>
<dbReference type="InterPro" id="IPR003587">
    <property type="entry name" value="Hint_dom_N"/>
</dbReference>
<keyword evidence="6" id="KW-1185">Reference proteome</keyword>
<dbReference type="EMBL" id="JBITMB010000001">
    <property type="protein sequence ID" value="MFI7438334.1"/>
    <property type="molecule type" value="Genomic_DNA"/>
</dbReference>
<feature type="chain" id="PRO_5045341315" evidence="3">
    <location>
        <begin position="23"/>
        <end position="2663"/>
    </location>
</feature>
<accession>A0ABW7ZUW1</accession>
<dbReference type="PROSITE" id="PS50025">
    <property type="entry name" value="LAM_G_DOMAIN"/>
    <property type="match status" value="1"/>
</dbReference>
<protein>
    <submittedName>
        <fullName evidence="5">LamG-like jellyroll fold domain-containing protein</fullName>
    </submittedName>
</protein>
<dbReference type="Gene3D" id="2.170.16.10">
    <property type="entry name" value="Hedgehog/Intein (Hint) domain"/>
    <property type="match status" value="1"/>
</dbReference>
<evidence type="ECO:0000313" key="5">
    <source>
        <dbReference type="EMBL" id="MFI7438334.1"/>
    </source>
</evidence>
<organism evidence="5 6">
    <name type="scientific">Nonomuraea indica</name>
    <dbReference type="NCBI Taxonomy" id="1581193"/>
    <lineage>
        <taxon>Bacteria</taxon>
        <taxon>Bacillati</taxon>
        <taxon>Actinomycetota</taxon>
        <taxon>Actinomycetes</taxon>
        <taxon>Streptosporangiales</taxon>
        <taxon>Streptosporangiaceae</taxon>
        <taxon>Nonomuraea</taxon>
    </lineage>
</organism>
<feature type="signal peptide" evidence="3">
    <location>
        <begin position="1"/>
        <end position="22"/>
    </location>
</feature>
<feature type="compositionally biased region" description="Polar residues" evidence="2">
    <location>
        <begin position="50"/>
        <end position="61"/>
    </location>
</feature>
<dbReference type="SUPFAM" id="SSF49899">
    <property type="entry name" value="Concanavalin A-like lectins/glucanases"/>
    <property type="match status" value="1"/>
</dbReference>
<dbReference type="InterPro" id="IPR001791">
    <property type="entry name" value="Laminin_G"/>
</dbReference>
<dbReference type="Pfam" id="PF25023">
    <property type="entry name" value="TEN_YD-shell"/>
    <property type="match status" value="1"/>
</dbReference>
<dbReference type="SUPFAM" id="SSF56399">
    <property type="entry name" value="ADP-ribosylation"/>
    <property type="match status" value="1"/>
</dbReference>
<keyword evidence="1" id="KW-0677">Repeat</keyword>
<dbReference type="Gene3D" id="2.180.10.10">
    <property type="entry name" value="RHS repeat-associated core"/>
    <property type="match status" value="5"/>
</dbReference>
<dbReference type="InterPro" id="IPR013783">
    <property type="entry name" value="Ig-like_fold"/>
</dbReference>
<dbReference type="Pfam" id="PF05593">
    <property type="entry name" value="RHS_repeat"/>
    <property type="match status" value="6"/>
</dbReference>
<dbReference type="InterPro" id="IPR022385">
    <property type="entry name" value="Rhs_assc_core"/>
</dbReference>
<dbReference type="InterPro" id="IPR050708">
    <property type="entry name" value="T6SS_VgrG/RHS"/>
</dbReference>
<dbReference type="InterPro" id="IPR006530">
    <property type="entry name" value="YD"/>
</dbReference>